<feature type="region of interest" description="Disordered" evidence="1">
    <location>
        <begin position="89"/>
        <end position="163"/>
    </location>
</feature>
<evidence type="ECO:0000313" key="2">
    <source>
        <dbReference type="EMBL" id="PVH94186.1"/>
    </source>
</evidence>
<evidence type="ECO:0000256" key="1">
    <source>
        <dbReference type="SAM" id="MobiDB-lite"/>
    </source>
</evidence>
<accession>A0A2V1D7U2</accession>
<keyword evidence="3" id="KW-1185">Reference proteome</keyword>
<organism evidence="2 3">
    <name type="scientific">Periconia macrospinosa</name>
    <dbReference type="NCBI Taxonomy" id="97972"/>
    <lineage>
        <taxon>Eukaryota</taxon>
        <taxon>Fungi</taxon>
        <taxon>Dikarya</taxon>
        <taxon>Ascomycota</taxon>
        <taxon>Pezizomycotina</taxon>
        <taxon>Dothideomycetes</taxon>
        <taxon>Pleosporomycetidae</taxon>
        <taxon>Pleosporales</taxon>
        <taxon>Massarineae</taxon>
        <taxon>Periconiaceae</taxon>
        <taxon>Periconia</taxon>
    </lineage>
</organism>
<sequence length="163" mass="17960">MVDGPVLSARGPAENPAPADAAQRSADCSIKDENVPPSLFLFSTRPCPALPCPALPYLALPCTASKHDLHYLQTKHLFCPSSSDIHLQSSFSPSFSPFHPAAPTRRRCPPVTPDDQQTQEGIDLESQRRDDKPRDSSRPPASSPDQSRQEEEEEKEKEEEGEQ</sequence>
<reference evidence="2 3" key="1">
    <citation type="journal article" date="2018" name="Sci. Rep.">
        <title>Comparative genomics provides insights into the lifestyle and reveals functional heterogeneity of dark septate endophytic fungi.</title>
        <authorList>
            <person name="Knapp D.G."/>
            <person name="Nemeth J.B."/>
            <person name="Barry K."/>
            <person name="Hainaut M."/>
            <person name="Henrissat B."/>
            <person name="Johnson J."/>
            <person name="Kuo A."/>
            <person name="Lim J.H.P."/>
            <person name="Lipzen A."/>
            <person name="Nolan M."/>
            <person name="Ohm R.A."/>
            <person name="Tamas L."/>
            <person name="Grigoriev I.V."/>
            <person name="Spatafora J.W."/>
            <person name="Nagy L.G."/>
            <person name="Kovacs G.M."/>
        </authorList>
    </citation>
    <scope>NUCLEOTIDE SEQUENCE [LARGE SCALE GENOMIC DNA]</scope>
    <source>
        <strain evidence="2 3">DSE2036</strain>
    </source>
</reference>
<dbReference type="Proteomes" id="UP000244855">
    <property type="component" value="Unassembled WGS sequence"/>
</dbReference>
<proteinExistence type="predicted"/>
<gene>
    <name evidence="2" type="ORF">DM02DRAFT_199662</name>
</gene>
<feature type="compositionally biased region" description="Basic and acidic residues" evidence="1">
    <location>
        <begin position="125"/>
        <end position="137"/>
    </location>
</feature>
<feature type="region of interest" description="Disordered" evidence="1">
    <location>
        <begin position="1"/>
        <end position="26"/>
    </location>
</feature>
<protein>
    <submittedName>
        <fullName evidence="2">Uncharacterized protein</fullName>
    </submittedName>
</protein>
<evidence type="ECO:0000313" key="3">
    <source>
        <dbReference type="Proteomes" id="UP000244855"/>
    </source>
</evidence>
<dbReference type="EMBL" id="KZ805546">
    <property type="protein sequence ID" value="PVH94186.1"/>
    <property type="molecule type" value="Genomic_DNA"/>
</dbReference>
<feature type="compositionally biased region" description="Low complexity" evidence="1">
    <location>
        <begin position="89"/>
        <end position="99"/>
    </location>
</feature>
<name>A0A2V1D7U2_9PLEO</name>
<dbReference type="AlphaFoldDB" id="A0A2V1D7U2"/>
<feature type="compositionally biased region" description="Acidic residues" evidence="1">
    <location>
        <begin position="150"/>
        <end position="163"/>
    </location>
</feature>